<sequence>MGLPLFKDAITHSRQSERSSTTRTTYSSSVSSGSRHSFSVMTKKTFGTMSGHKKLSSFHFIFPHDDDTTVKNISGIYDDVLEFSRPGVYSESVTRAAWTLLMPQIESHKTYHLTQALAKMPFAEMQTFLHTLTDKCITDVENLYDSLQEKGKSTTLSSSSKAVVALIPVLKFVTQIATQSDLACLTVLEAGILDILLRIYVIFPALSSTLPEDFGRKSALMDACQLTVVVLCRLLEKPQTVYNHPVCILWTDRDSKRPDNPLQNRCGAWRRAPRSCALRRLVVIYTGSLWKSNSDIIGGLEACMDIIEFTNSEHYDSDTVDMAFLTLLKQIVLCGATQHLLNVLAEGSREDTVRVFSGINRLWLEIIARQVSSDRVASIAEDMEWAITPADYVCLPKPLVITHQTFKYYDVTKRNLLHKIKEVDIALYRIIWFATQAAKQNTTVRLGMLDAGALVLVLTAFASHDFKLAGLVSMPEQGQGGQGKGAATRDGEGTVAKASSLLPISVYAMNAGASTLLVSMRYATFRESWGEKRFNVRLSLCSSLVGNLLGGDGDEGGSRETRSLFKEIVGL</sequence>
<evidence type="ECO:0000313" key="3">
    <source>
        <dbReference type="Proteomes" id="UP000054166"/>
    </source>
</evidence>
<gene>
    <name evidence="2" type="ORF">PILCRDRAFT_809943</name>
</gene>
<protein>
    <submittedName>
        <fullName evidence="2">Uncharacterized protein</fullName>
    </submittedName>
</protein>
<dbReference type="AlphaFoldDB" id="A0A0C3GN37"/>
<evidence type="ECO:0000256" key="1">
    <source>
        <dbReference type="SAM" id="MobiDB-lite"/>
    </source>
</evidence>
<reference evidence="3" key="2">
    <citation type="submission" date="2015-01" db="EMBL/GenBank/DDBJ databases">
        <title>Evolutionary Origins and Diversification of the Mycorrhizal Mutualists.</title>
        <authorList>
            <consortium name="DOE Joint Genome Institute"/>
            <consortium name="Mycorrhizal Genomics Consortium"/>
            <person name="Kohler A."/>
            <person name="Kuo A."/>
            <person name="Nagy L.G."/>
            <person name="Floudas D."/>
            <person name="Copeland A."/>
            <person name="Barry K.W."/>
            <person name="Cichocki N."/>
            <person name="Veneault-Fourrey C."/>
            <person name="LaButti K."/>
            <person name="Lindquist E.A."/>
            <person name="Lipzen A."/>
            <person name="Lundell T."/>
            <person name="Morin E."/>
            <person name="Murat C."/>
            <person name="Riley R."/>
            <person name="Ohm R."/>
            <person name="Sun H."/>
            <person name="Tunlid A."/>
            <person name="Henrissat B."/>
            <person name="Grigoriev I.V."/>
            <person name="Hibbett D.S."/>
            <person name="Martin F."/>
        </authorList>
    </citation>
    <scope>NUCLEOTIDE SEQUENCE [LARGE SCALE GENOMIC DNA]</scope>
    <source>
        <strain evidence="3">F 1598</strain>
    </source>
</reference>
<accession>A0A0C3GN37</accession>
<name>A0A0C3GN37_PILCF</name>
<feature type="region of interest" description="Disordered" evidence="1">
    <location>
        <begin position="11"/>
        <end position="35"/>
    </location>
</feature>
<feature type="compositionally biased region" description="Low complexity" evidence="1">
    <location>
        <begin position="18"/>
        <end position="35"/>
    </location>
</feature>
<organism evidence="2 3">
    <name type="scientific">Piloderma croceum (strain F 1598)</name>
    <dbReference type="NCBI Taxonomy" id="765440"/>
    <lineage>
        <taxon>Eukaryota</taxon>
        <taxon>Fungi</taxon>
        <taxon>Dikarya</taxon>
        <taxon>Basidiomycota</taxon>
        <taxon>Agaricomycotina</taxon>
        <taxon>Agaricomycetes</taxon>
        <taxon>Agaricomycetidae</taxon>
        <taxon>Atheliales</taxon>
        <taxon>Atheliaceae</taxon>
        <taxon>Piloderma</taxon>
    </lineage>
</organism>
<proteinExistence type="predicted"/>
<dbReference type="EMBL" id="KN832970">
    <property type="protein sequence ID" value="KIM91946.1"/>
    <property type="molecule type" value="Genomic_DNA"/>
</dbReference>
<keyword evidence="3" id="KW-1185">Reference proteome</keyword>
<reference evidence="2 3" key="1">
    <citation type="submission" date="2014-04" db="EMBL/GenBank/DDBJ databases">
        <authorList>
            <consortium name="DOE Joint Genome Institute"/>
            <person name="Kuo A."/>
            <person name="Tarkka M."/>
            <person name="Buscot F."/>
            <person name="Kohler A."/>
            <person name="Nagy L.G."/>
            <person name="Floudas D."/>
            <person name="Copeland A."/>
            <person name="Barry K.W."/>
            <person name="Cichocki N."/>
            <person name="Veneault-Fourrey C."/>
            <person name="LaButti K."/>
            <person name="Lindquist E.A."/>
            <person name="Lipzen A."/>
            <person name="Lundell T."/>
            <person name="Morin E."/>
            <person name="Murat C."/>
            <person name="Sun H."/>
            <person name="Tunlid A."/>
            <person name="Henrissat B."/>
            <person name="Grigoriev I.V."/>
            <person name="Hibbett D.S."/>
            <person name="Martin F."/>
            <person name="Nordberg H.P."/>
            <person name="Cantor M.N."/>
            <person name="Hua S.X."/>
        </authorList>
    </citation>
    <scope>NUCLEOTIDE SEQUENCE [LARGE SCALE GENOMIC DNA]</scope>
    <source>
        <strain evidence="2 3">F 1598</strain>
    </source>
</reference>
<dbReference type="Proteomes" id="UP000054166">
    <property type="component" value="Unassembled WGS sequence"/>
</dbReference>
<dbReference type="HOGENOM" id="CLU_038183_0_0_1"/>
<dbReference type="InParanoid" id="A0A0C3GN37"/>
<evidence type="ECO:0000313" key="2">
    <source>
        <dbReference type="EMBL" id="KIM91946.1"/>
    </source>
</evidence>